<evidence type="ECO:0000256" key="2">
    <source>
        <dbReference type="ARBA" id="ARBA00022801"/>
    </source>
</evidence>
<dbReference type="Gene3D" id="3.10.129.10">
    <property type="entry name" value="Hotdog Thioesterase"/>
    <property type="match status" value="1"/>
</dbReference>
<evidence type="ECO:0000313" key="3">
    <source>
        <dbReference type="EMBL" id="SUZ91438.1"/>
    </source>
</evidence>
<dbReference type="InterPro" id="IPR006684">
    <property type="entry name" value="YbgC/YbaW"/>
</dbReference>
<reference evidence="3" key="1">
    <citation type="submission" date="2018-05" db="EMBL/GenBank/DDBJ databases">
        <authorList>
            <person name="Lanie J.A."/>
            <person name="Ng W.-L."/>
            <person name="Kazmierczak K.M."/>
            <person name="Andrzejewski T.M."/>
            <person name="Davidsen T.M."/>
            <person name="Wayne K.J."/>
            <person name="Tettelin H."/>
            <person name="Glass J.I."/>
            <person name="Rusch D."/>
            <person name="Podicherti R."/>
            <person name="Tsui H.-C.T."/>
            <person name="Winkler M.E."/>
        </authorList>
    </citation>
    <scope>NUCLEOTIDE SEQUENCE</scope>
</reference>
<evidence type="ECO:0000256" key="1">
    <source>
        <dbReference type="ARBA" id="ARBA00005953"/>
    </source>
</evidence>
<comment type="similarity">
    <text evidence="1">Belongs to the 4-hydroxybenzoyl-CoA thioesterase family.</text>
</comment>
<dbReference type="InterPro" id="IPR050563">
    <property type="entry name" value="4-hydroxybenzoyl-CoA_TE"/>
</dbReference>
<feature type="non-terminal residue" evidence="3">
    <location>
        <position position="1"/>
    </location>
</feature>
<dbReference type="PANTHER" id="PTHR31793">
    <property type="entry name" value="4-HYDROXYBENZOYL-COA THIOESTERASE FAMILY MEMBER"/>
    <property type="match status" value="1"/>
</dbReference>
<sequence>VPNAPTAPHRHPVKVRFYELDPYGHLNHSVYVQLFETGRIELLDEAGLGLHDLEGDGYRFVVSRIATRFLVPAIAGDALVIETEVLELRRASSRWGQRLLRGDEVLATQEVVAAVTGTNGRPTRFSADMASRLAPYLVSDGDTGA</sequence>
<dbReference type="SUPFAM" id="SSF54637">
    <property type="entry name" value="Thioesterase/thiol ester dehydrase-isomerase"/>
    <property type="match status" value="1"/>
</dbReference>
<dbReference type="AlphaFoldDB" id="A0A381RKG8"/>
<dbReference type="PANTHER" id="PTHR31793:SF27">
    <property type="entry name" value="NOVEL THIOESTERASE SUPERFAMILY DOMAIN AND SAPOSIN A-TYPE DOMAIN CONTAINING PROTEIN (0610012H03RIK)"/>
    <property type="match status" value="1"/>
</dbReference>
<dbReference type="InterPro" id="IPR029069">
    <property type="entry name" value="HotDog_dom_sf"/>
</dbReference>
<dbReference type="EMBL" id="UINC01001975">
    <property type="protein sequence ID" value="SUZ91438.1"/>
    <property type="molecule type" value="Genomic_DNA"/>
</dbReference>
<organism evidence="3">
    <name type="scientific">marine metagenome</name>
    <dbReference type="NCBI Taxonomy" id="408172"/>
    <lineage>
        <taxon>unclassified sequences</taxon>
        <taxon>metagenomes</taxon>
        <taxon>ecological metagenomes</taxon>
    </lineage>
</organism>
<accession>A0A381RKG8</accession>
<dbReference type="Pfam" id="PF13279">
    <property type="entry name" value="4HBT_2"/>
    <property type="match status" value="1"/>
</dbReference>
<dbReference type="CDD" id="cd00586">
    <property type="entry name" value="4HBT"/>
    <property type="match status" value="1"/>
</dbReference>
<dbReference type="PIRSF" id="PIRSF003230">
    <property type="entry name" value="YbgC"/>
    <property type="match status" value="1"/>
</dbReference>
<dbReference type="GO" id="GO:0047617">
    <property type="term" value="F:fatty acyl-CoA hydrolase activity"/>
    <property type="evidence" value="ECO:0007669"/>
    <property type="project" value="TreeGrafter"/>
</dbReference>
<proteinExistence type="inferred from homology"/>
<protein>
    <submittedName>
        <fullName evidence="3">Uncharacterized protein</fullName>
    </submittedName>
</protein>
<name>A0A381RKG8_9ZZZZ</name>
<keyword evidence="2" id="KW-0378">Hydrolase</keyword>
<gene>
    <name evidence="3" type="ORF">METZ01_LOCUS44292</name>
</gene>